<evidence type="ECO:0000313" key="4">
    <source>
        <dbReference type="Proteomes" id="UP000824890"/>
    </source>
</evidence>
<evidence type="ECO:0000313" key="3">
    <source>
        <dbReference type="EMBL" id="KAH0866858.1"/>
    </source>
</evidence>
<feature type="region of interest" description="Disordered" evidence="2">
    <location>
        <begin position="116"/>
        <end position="145"/>
    </location>
</feature>
<feature type="non-terminal residue" evidence="3">
    <location>
        <position position="1"/>
    </location>
</feature>
<proteinExistence type="predicted"/>
<reference evidence="3 4" key="1">
    <citation type="submission" date="2021-05" db="EMBL/GenBank/DDBJ databases">
        <title>Genome Assembly of Synthetic Allotetraploid Brassica napus Reveals Homoeologous Exchanges between Subgenomes.</title>
        <authorList>
            <person name="Davis J.T."/>
        </authorList>
    </citation>
    <scope>NUCLEOTIDE SEQUENCE [LARGE SCALE GENOMIC DNA]</scope>
    <source>
        <strain evidence="4">cv. Da-Ae</strain>
        <tissue evidence="3">Seedling</tissue>
    </source>
</reference>
<organism evidence="3 4">
    <name type="scientific">Brassica napus</name>
    <name type="common">Rape</name>
    <dbReference type="NCBI Taxonomy" id="3708"/>
    <lineage>
        <taxon>Eukaryota</taxon>
        <taxon>Viridiplantae</taxon>
        <taxon>Streptophyta</taxon>
        <taxon>Embryophyta</taxon>
        <taxon>Tracheophyta</taxon>
        <taxon>Spermatophyta</taxon>
        <taxon>Magnoliopsida</taxon>
        <taxon>eudicotyledons</taxon>
        <taxon>Gunneridae</taxon>
        <taxon>Pentapetalae</taxon>
        <taxon>rosids</taxon>
        <taxon>malvids</taxon>
        <taxon>Brassicales</taxon>
        <taxon>Brassicaceae</taxon>
        <taxon>Brassiceae</taxon>
        <taxon>Brassica</taxon>
    </lineage>
</organism>
<protein>
    <submittedName>
        <fullName evidence="3">Uncharacterized protein</fullName>
    </submittedName>
</protein>
<accession>A0ABQ7YFC4</accession>
<feature type="region of interest" description="Disordered" evidence="2">
    <location>
        <begin position="300"/>
        <end position="325"/>
    </location>
</feature>
<dbReference type="Proteomes" id="UP000824890">
    <property type="component" value="Unassembled WGS sequence"/>
</dbReference>
<dbReference type="EMBL" id="JAGKQM010000017">
    <property type="protein sequence ID" value="KAH0866858.1"/>
    <property type="molecule type" value="Genomic_DNA"/>
</dbReference>
<comment type="caution">
    <text evidence="3">The sequence shown here is derived from an EMBL/GenBank/DDBJ whole genome shotgun (WGS) entry which is preliminary data.</text>
</comment>
<evidence type="ECO:0000256" key="2">
    <source>
        <dbReference type="SAM" id="MobiDB-lite"/>
    </source>
</evidence>
<keyword evidence="4" id="KW-1185">Reference proteome</keyword>
<name>A0ABQ7YFC4_BRANA</name>
<evidence type="ECO:0000256" key="1">
    <source>
        <dbReference type="SAM" id="Coils"/>
    </source>
</evidence>
<feature type="coiled-coil region" evidence="1">
    <location>
        <begin position="218"/>
        <end position="245"/>
    </location>
</feature>
<sequence>VRGPSPGFPLRGTRGTRGTRLLGIRGSESCLEAGRNNTGIFFSNIIWGKLSTFFHTSFDLIYFRVLGEMSGSKGDEALAEYKKALEVMYARKAAPKRVAPTENDDEVQIIRSSKRQAVAAATPSSSKKKSKAAHQPQREGVPFDSGASGILRGFFHGHLVASRERMEGAASTKVEMDTLASQLPEEKDASLAKNKEIKALRLKVRNQEETGELAAIENISLRSQLKNREEELNDLKDAAETFEAEKAVAVNGAKVVARWELMLDGQTNSWDPVNTLEQYKTMKITEAELLGLPAPSFEYEPQVLSDEEVKKTPEPAADDPSANRY</sequence>
<gene>
    <name evidence="3" type="ORF">HID58_073880</name>
</gene>
<keyword evidence="1" id="KW-0175">Coiled coil</keyword>